<accession>A0A1U9KRQ5</accession>
<organism evidence="1 2">
    <name type="scientific">Neoasaia chiangmaiensis</name>
    <dbReference type="NCBI Taxonomy" id="320497"/>
    <lineage>
        <taxon>Bacteria</taxon>
        <taxon>Pseudomonadati</taxon>
        <taxon>Pseudomonadota</taxon>
        <taxon>Alphaproteobacteria</taxon>
        <taxon>Acetobacterales</taxon>
        <taxon>Acetobacteraceae</taxon>
        <taxon>Neoasaia</taxon>
    </lineage>
</organism>
<dbReference type="KEGG" id="nch:A0U93_11345"/>
<keyword evidence="2" id="KW-1185">Reference proteome</keyword>
<dbReference type="RefSeq" id="WP_077807465.1">
    <property type="nucleotide sequence ID" value="NZ_BJXS01000003.1"/>
</dbReference>
<dbReference type="STRING" id="320497.A0U93_11345"/>
<dbReference type="InterPro" id="IPR020378">
    <property type="entry name" value="DUF4186"/>
</dbReference>
<gene>
    <name evidence="1" type="ORF">A0U93_11345</name>
</gene>
<proteinExistence type="predicted"/>
<dbReference type="EMBL" id="CP014691">
    <property type="protein sequence ID" value="AQS88435.1"/>
    <property type="molecule type" value="Genomic_DNA"/>
</dbReference>
<dbReference type="OrthoDB" id="3781311at2"/>
<dbReference type="Proteomes" id="UP000188604">
    <property type="component" value="Chromosome"/>
</dbReference>
<sequence>MDDEEKPAIQDLLARLQKSRFRARFHLNHAAQGYLAQRGMDTIMDHAAAFIRTRLAPMHPLNDGKQTPMRGHPVFIAQHATASCCRSCLRKWHGLPKDVLLDAAQQRAILDVIRAWLMREIDQPASCVRQGSPPQGELF</sequence>
<name>A0A1U9KRQ5_9PROT</name>
<protein>
    <submittedName>
        <fullName evidence="1">DUF4186 domain-containing protein</fullName>
    </submittedName>
</protein>
<dbReference type="Pfam" id="PF13811">
    <property type="entry name" value="DUF4186"/>
    <property type="match status" value="1"/>
</dbReference>
<evidence type="ECO:0000313" key="2">
    <source>
        <dbReference type="Proteomes" id="UP000188604"/>
    </source>
</evidence>
<reference evidence="1 2" key="1">
    <citation type="submission" date="2016-03" db="EMBL/GenBank/DDBJ databases">
        <title>Acetic acid bacteria sequencing.</title>
        <authorList>
            <person name="Brandt J."/>
            <person name="Jakob F."/>
            <person name="Vogel R.F."/>
        </authorList>
    </citation>
    <scope>NUCLEOTIDE SEQUENCE [LARGE SCALE GENOMIC DNA]</scope>
    <source>
        <strain evidence="1 2">NBRC 101099</strain>
    </source>
</reference>
<evidence type="ECO:0000313" key="1">
    <source>
        <dbReference type="EMBL" id="AQS88435.1"/>
    </source>
</evidence>
<dbReference type="AlphaFoldDB" id="A0A1U9KRQ5"/>